<sequence length="113" mass="13162">MTVLSLESSLFNMFILLLLYFYFTIKSAYRCHWLLPNKRAYECALLLLIVKKVVHDSNDKPHEINSHLLFILYLNIHIKSCHIYVCCESNISVLLYVDRNVTSEVGVAKVQIL</sequence>
<dbReference type="AlphaFoldDB" id="A0AAV1WU49"/>
<reference evidence="2 3" key="1">
    <citation type="submission" date="2024-03" db="EMBL/GenBank/DDBJ databases">
        <authorList>
            <person name="Martinez-Hernandez J."/>
        </authorList>
    </citation>
    <scope>NUCLEOTIDE SEQUENCE [LARGE SCALE GENOMIC DNA]</scope>
</reference>
<keyword evidence="1" id="KW-0812">Transmembrane</keyword>
<keyword evidence="1" id="KW-1133">Transmembrane helix</keyword>
<keyword evidence="3" id="KW-1185">Reference proteome</keyword>
<name>A0AAV1WU49_LUPLU</name>
<feature type="transmembrane region" description="Helical" evidence="1">
    <location>
        <begin position="6"/>
        <end position="25"/>
    </location>
</feature>
<accession>A0AAV1WU49</accession>
<protein>
    <recommendedName>
        <fullName evidence="4">Secreted protein</fullName>
    </recommendedName>
</protein>
<dbReference type="EMBL" id="CAXHTB010000009">
    <property type="protein sequence ID" value="CAL0312838.1"/>
    <property type="molecule type" value="Genomic_DNA"/>
</dbReference>
<comment type="caution">
    <text evidence="2">The sequence shown here is derived from an EMBL/GenBank/DDBJ whole genome shotgun (WGS) entry which is preliminary data.</text>
</comment>
<evidence type="ECO:0000256" key="1">
    <source>
        <dbReference type="SAM" id="Phobius"/>
    </source>
</evidence>
<keyword evidence="1" id="KW-0472">Membrane</keyword>
<dbReference type="Proteomes" id="UP001497480">
    <property type="component" value="Unassembled WGS sequence"/>
</dbReference>
<evidence type="ECO:0008006" key="4">
    <source>
        <dbReference type="Google" id="ProtNLM"/>
    </source>
</evidence>
<evidence type="ECO:0000313" key="2">
    <source>
        <dbReference type="EMBL" id="CAL0312838.1"/>
    </source>
</evidence>
<proteinExistence type="predicted"/>
<organism evidence="2 3">
    <name type="scientific">Lupinus luteus</name>
    <name type="common">European yellow lupine</name>
    <dbReference type="NCBI Taxonomy" id="3873"/>
    <lineage>
        <taxon>Eukaryota</taxon>
        <taxon>Viridiplantae</taxon>
        <taxon>Streptophyta</taxon>
        <taxon>Embryophyta</taxon>
        <taxon>Tracheophyta</taxon>
        <taxon>Spermatophyta</taxon>
        <taxon>Magnoliopsida</taxon>
        <taxon>eudicotyledons</taxon>
        <taxon>Gunneridae</taxon>
        <taxon>Pentapetalae</taxon>
        <taxon>rosids</taxon>
        <taxon>fabids</taxon>
        <taxon>Fabales</taxon>
        <taxon>Fabaceae</taxon>
        <taxon>Papilionoideae</taxon>
        <taxon>50 kb inversion clade</taxon>
        <taxon>genistoids sensu lato</taxon>
        <taxon>core genistoids</taxon>
        <taxon>Genisteae</taxon>
        <taxon>Lupinus</taxon>
    </lineage>
</organism>
<evidence type="ECO:0000313" key="3">
    <source>
        <dbReference type="Proteomes" id="UP001497480"/>
    </source>
</evidence>
<gene>
    <name evidence="2" type="ORF">LLUT_LOCUS13898</name>
</gene>